<dbReference type="Pfam" id="PF01453">
    <property type="entry name" value="B_lectin"/>
    <property type="match status" value="1"/>
</dbReference>
<keyword evidence="8 18" id="KW-0547">Nucleotide-binding</keyword>
<dbReference type="Pfam" id="PF07714">
    <property type="entry name" value="PK_Tyr_Ser-Thr"/>
    <property type="match status" value="1"/>
</dbReference>
<proteinExistence type="inferred from homology"/>
<comment type="catalytic activity">
    <reaction evidence="16 18">
        <text>L-threonyl-[protein] + ATP = O-phospho-L-threonyl-[protein] + ADP + H(+)</text>
        <dbReference type="Rhea" id="RHEA:46608"/>
        <dbReference type="Rhea" id="RHEA-COMP:11060"/>
        <dbReference type="Rhea" id="RHEA-COMP:11605"/>
        <dbReference type="ChEBI" id="CHEBI:15378"/>
        <dbReference type="ChEBI" id="CHEBI:30013"/>
        <dbReference type="ChEBI" id="CHEBI:30616"/>
        <dbReference type="ChEBI" id="CHEBI:61977"/>
        <dbReference type="ChEBI" id="CHEBI:456216"/>
        <dbReference type="EC" id="2.7.11.1"/>
    </reaction>
</comment>
<dbReference type="InterPro" id="IPR000719">
    <property type="entry name" value="Prot_kinase_dom"/>
</dbReference>
<evidence type="ECO:0000256" key="19">
    <source>
        <dbReference type="SAM" id="MobiDB-lite"/>
    </source>
</evidence>
<dbReference type="SMART" id="SM00220">
    <property type="entry name" value="S_TKc"/>
    <property type="match status" value="1"/>
</dbReference>
<dbReference type="PROSITE" id="PS50011">
    <property type="entry name" value="PROTEIN_KINASE_DOM"/>
    <property type="match status" value="1"/>
</dbReference>
<dbReference type="InterPro" id="IPR011009">
    <property type="entry name" value="Kinase-like_dom_sf"/>
</dbReference>
<dbReference type="KEGG" id="nau:109226510"/>
<dbReference type="InterPro" id="IPR001480">
    <property type="entry name" value="Bulb-type_lectin_dom"/>
</dbReference>
<keyword evidence="6 21" id="KW-0732">Signal</keyword>
<evidence type="ECO:0000256" key="11">
    <source>
        <dbReference type="ARBA" id="ARBA00022989"/>
    </source>
</evidence>
<accession>A0A1J6IAJ9</accession>
<dbReference type="InterPro" id="IPR001245">
    <property type="entry name" value="Ser-Thr/Tyr_kinase_cat_dom"/>
</dbReference>
<dbReference type="GO" id="GO:0004674">
    <property type="term" value="F:protein serine/threonine kinase activity"/>
    <property type="evidence" value="ECO:0007669"/>
    <property type="project" value="UniProtKB-KW"/>
</dbReference>
<gene>
    <name evidence="25" type="ORF">A4A49_14628</name>
</gene>
<evidence type="ECO:0000256" key="4">
    <source>
        <dbReference type="ARBA" id="ARBA00022679"/>
    </source>
</evidence>
<dbReference type="OrthoDB" id="1936886at2759"/>
<dbReference type="PANTHER" id="PTHR27002:SF990">
    <property type="entry name" value="CYSTEINE-RICH RECEPTOR-LIKE PROTEIN KINASE 6 ISOFORM X1"/>
    <property type="match status" value="1"/>
</dbReference>
<dbReference type="Gene3D" id="2.90.10.30">
    <property type="match status" value="1"/>
</dbReference>
<evidence type="ECO:0000256" key="5">
    <source>
        <dbReference type="ARBA" id="ARBA00022692"/>
    </source>
</evidence>
<keyword evidence="3 18" id="KW-0723">Serine/threonine-protein kinase</keyword>
<dbReference type="InterPro" id="IPR024171">
    <property type="entry name" value="SRK-like_kinase"/>
</dbReference>
<dbReference type="GO" id="GO:0005886">
    <property type="term" value="C:plasma membrane"/>
    <property type="evidence" value="ECO:0007669"/>
    <property type="project" value="UniProtKB-SubCell"/>
</dbReference>
<dbReference type="AlphaFoldDB" id="A0A1J6IAJ9"/>
<evidence type="ECO:0000256" key="1">
    <source>
        <dbReference type="ARBA" id="ARBA00004251"/>
    </source>
</evidence>
<dbReference type="PROSITE" id="PS00108">
    <property type="entry name" value="PROTEIN_KINASE_ST"/>
    <property type="match status" value="1"/>
</dbReference>
<evidence type="ECO:0000256" key="12">
    <source>
        <dbReference type="ARBA" id="ARBA00023136"/>
    </source>
</evidence>
<evidence type="ECO:0000256" key="20">
    <source>
        <dbReference type="SAM" id="Phobius"/>
    </source>
</evidence>
<dbReference type="CDD" id="cd00028">
    <property type="entry name" value="B_lectin"/>
    <property type="match status" value="1"/>
</dbReference>
<dbReference type="InterPro" id="IPR008271">
    <property type="entry name" value="Ser/Thr_kinase_AS"/>
</dbReference>
<evidence type="ECO:0000313" key="25">
    <source>
        <dbReference type="EMBL" id="OIT01602.1"/>
    </source>
</evidence>
<feature type="transmembrane region" description="Helical" evidence="20">
    <location>
        <begin position="423"/>
        <end position="445"/>
    </location>
</feature>
<keyword evidence="11 20" id="KW-1133">Transmembrane helix</keyword>
<dbReference type="GO" id="GO:0005524">
    <property type="term" value="F:ATP binding"/>
    <property type="evidence" value="ECO:0007669"/>
    <property type="project" value="UniProtKB-KW"/>
</dbReference>
<keyword evidence="14" id="KW-0675">Receptor</keyword>
<dbReference type="Gene3D" id="1.10.510.10">
    <property type="entry name" value="Transferase(Phosphotransferase) domain 1"/>
    <property type="match status" value="1"/>
</dbReference>
<dbReference type="FunFam" id="3.30.200.20:FF:000330">
    <property type="entry name" value="G-type lectin S-receptor-like serine/threonine-protein kinase At4g03230"/>
    <property type="match status" value="1"/>
</dbReference>
<keyword evidence="10 18" id="KW-0067">ATP-binding</keyword>
<name>A0A1J6IAJ9_NICAT</name>
<sequence length="813" mass="91459">MAWLQILLFWCCCFFFINISYSQTDTIFQGQNLRVGEKLESANKEFRLEFFSLDANKTHYIGIFYNLPSNMTLFSDDSRPVWVANRDNPIPYASGNNLTLDDEGKLKIIYGNNSSVLLSSNNATARNTSATLFDNGNFVLVELETSGSVSKTLWQSFEHPTDTLLPGMKIGRSITGENWSLTSWRSEDEPASGSFTIGIDSTDQLTIWWEERVYWMSGRWSNGTFSNVSRISHYDYVNLSFVSTDDERYVTYTVSGTQTLSRYTIDSFGLIKERGAAGPFGVCIYKPSAGCVTEESTECPIRDDSWFERRPNSVTGNRFTFENNNMSLFDCKRECEKNCSCGAFASTTATGTGCEIWSNVSILSSQNQDVFILDSGGDLVPRRNRSTSNVPSTISLPPDLSPAPSPDEMPMSSDSSPRTSIKWWIWLITAAGLTILVGLSSLCYLRRGKGKAKATALLLLNQRVNIAKRRKSDKKMSQDVQLYSFESLAIATDNFSLGNKLGEGGFGPVYKGELPDGQEVAIKRLSTSSGQGLLEFKNEILLIAKLQHTNLVRLLGYCTQGEERILVYEYMHNKSLDFFLFDTNKKELLNWDTRFRIVEGIAQGLLYLHKYSRLTVIHRDLKASNILLDSDMNPKISDFGMARIFGRQESEANTKRIVGTHGYMSPEYALRGIVSTKTDVFSFGVLLLEIVSGKKSNSCYDSEHPLNLIGLAWELWREERALELIDVTLIESCSRDEVMRCIHVGLLCVQDYAKDRPSMSNVVSMLTNDTRQPPPPPERPGFFIERGDQRAQISEEVERYSINGLSISELKAR</sequence>
<evidence type="ECO:0000256" key="2">
    <source>
        <dbReference type="ARBA" id="ARBA00022475"/>
    </source>
</evidence>
<evidence type="ECO:0000313" key="26">
    <source>
        <dbReference type="Proteomes" id="UP000187609"/>
    </source>
</evidence>
<dbReference type="OMA" id="GVLHINR"/>
<dbReference type="PIRSF" id="PIRSF000641">
    <property type="entry name" value="SRK"/>
    <property type="match status" value="1"/>
</dbReference>
<evidence type="ECO:0000256" key="13">
    <source>
        <dbReference type="ARBA" id="ARBA00023157"/>
    </source>
</evidence>
<evidence type="ECO:0000256" key="6">
    <source>
        <dbReference type="ARBA" id="ARBA00022729"/>
    </source>
</evidence>
<evidence type="ECO:0000256" key="14">
    <source>
        <dbReference type="ARBA" id="ARBA00023170"/>
    </source>
</evidence>
<dbReference type="PROSITE" id="PS50927">
    <property type="entry name" value="BULB_LECTIN"/>
    <property type="match status" value="1"/>
</dbReference>
<dbReference type="FunFam" id="1.10.510.10:FF:000060">
    <property type="entry name" value="G-type lectin S-receptor-like serine/threonine-protein kinase"/>
    <property type="match status" value="1"/>
</dbReference>
<feature type="signal peptide" evidence="21">
    <location>
        <begin position="1"/>
        <end position="22"/>
    </location>
</feature>
<dbReference type="SUPFAM" id="SSF51110">
    <property type="entry name" value="alpha-D-mannose-specific plant lectins"/>
    <property type="match status" value="1"/>
</dbReference>
<dbReference type="CDD" id="cd14066">
    <property type="entry name" value="STKc_IRAK"/>
    <property type="match status" value="1"/>
</dbReference>
<evidence type="ECO:0000256" key="3">
    <source>
        <dbReference type="ARBA" id="ARBA00022527"/>
    </source>
</evidence>
<dbReference type="SMART" id="SM00108">
    <property type="entry name" value="B_lectin"/>
    <property type="match status" value="1"/>
</dbReference>
<dbReference type="Gramene" id="OIT01602">
    <property type="protein sequence ID" value="OIT01602"/>
    <property type="gene ID" value="A4A49_14628"/>
</dbReference>
<evidence type="ECO:0000259" key="24">
    <source>
        <dbReference type="PROSITE" id="PS50948"/>
    </source>
</evidence>
<comment type="catalytic activity">
    <reaction evidence="17 18">
        <text>L-seryl-[protein] + ATP = O-phospho-L-seryl-[protein] + ADP + H(+)</text>
        <dbReference type="Rhea" id="RHEA:17989"/>
        <dbReference type="Rhea" id="RHEA-COMP:9863"/>
        <dbReference type="Rhea" id="RHEA-COMP:11604"/>
        <dbReference type="ChEBI" id="CHEBI:15378"/>
        <dbReference type="ChEBI" id="CHEBI:29999"/>
        <dbReference type="ChEBI" id="CHEBI:30616"/>
        <dbReference type="ChEBI" id="CHEBI:83421"/>
        <dbReference type="ChEBI" id="CHEBI:456216"/>
        <dbReference type="EC" id="2.7.11.1"/>
    </reaction>
</comment>
<dbReference type="GO" id="GO:0030246">
    <property type="term" value="F:carbohydrate binding"/>
    <property type="evidence" value="ECO:0007669"/>
    <property type="project" value="UniProtKB-KW"/>
</dbReference>
<keyword evidence="13" id="KW-1015">Disulfide bond</keyword>
<feature type="region of interest" description="Disordered" evidence="19">
    <location>
        <begin position="382"/>
        <end position="414"/>
    </location>
</feature>
<evidence type="ECO:0000256" key="18">
    <source>
        <dbReference type="PIRNR" id="PIRNR000641"/>
    </source>
</evidence>
<keyword evidence="9 18" id="KW-0418">Kinase</keyword>
<dbReference type="EC" id="2.7.11.1" evidence="18"/>
<keyword evidence="26" id="KW-1185">Reference proteome</keyword>
<protein>
    <recommendedName>
        <fullName evidence="18">Receptor-like serine/threonine-protein kinase</fullName>
        <ecNumber evidence="18">2.7.11.1</ecNumber>
    </recommendedName>
</protein>
<dbReference type="SUPFAM" id="SSF56112">
    <property type="entry name" value="Protein kinase-like (PK-like)"/>
    <property type="match status" value="1"/>
</dbReference>
<dbReference type="PANTHER" id="PTHR27002">
    <property type="entry name" value="RECEPTOR-LIKE SERINE/THREONINE-PROTEIN KINASE SD1-8"/>
    <property type="match status" value="1"/>
</dbReference>
<dbReference type="SMR" id="A0A1J6IAJ9"/>
<evidence type="ECO:0000256" key="17">
    <source>
        <dbReference type="ARBA" id="ARBA00048679"/>
    </source>
</evidence>
<evidence type="ECO:0000259" key="22">
    <source>
        <dbReference type="PROSITE" id="PS50011"/>
    </source>
</evidence>
<keyword evidence="15" id="KW-0325">Glycoprotein</keyword>
<evidence type="ECO:0000256" key="8">
    <source>
        <dbReference type="ARBA" id="ARBA00022741"/>
    </source>
</evidence>
<dbReference type="PROSITE" id="PS50948">
    <property type="entry name" value="PAN"/>
    <property type="match status" value="1"/>
</dbReference>
<keyword evidence="12 20" id="KW-0472">Membrane</keyword>
<evidence type="ECO:0000256" key="16">
    <source>
        <dbReference type="ARBA" id="ARBA00047899"/>
    </source>
</evidence>
<keyword evidence="5 20" id="KW-0812">Transmembrane</keyword>
<evidence type="ECO:0000256" key="10">
    <source>
        <dbReference type="ARBA" id="ARBA00022840"/>
    </source>
</evidence>
<evidence type="ECO:0000259" key="23">
    <source>
        <dbReference type="PROSITE" id="PS50927"/>
    </source>
</evidence>
<feature type="domain" description="Bulb-type lectin" evidence="23">
    <location>
        <begin position="24"/>
        <end position="153"/>
    </location>
</feature>
<evidence type="ECO:0000256" key="15">
    <source>
        <dbReference type="ARBA" id="ARBA00023180"/>
    </source>
</evidence>
<feature type="domain" description="Protein kinase" evidence="22">
    <location>
        <begin position="495"/>
        <end position="782"/>
    </location>
</feature>
<keyword evidence="2" id="KW-1003">Cell membrane</keyword>
<evidence type="ECO:0000256" key="21">
    <source>
        <dbReference type="SAM" id="SignalP"/>
    </source>
</evidence>
<evidence type="ECO:0000256" key="9">
    <source>
        <dbReference type="ARBA" id="ARBA00022777"/>
    </source>
</evidence>
<keyword evidence="7" id="KW-0430">Lectin</keyword>
<dbReference type="SMART" id="SM00473">
    <property type="entry name" value="PAN_AP"/>
    <property type="match status" value="1"/>
</dbReference>
<dbReference type="InterPro" id="IPR036426">
    <property type="entry name" value="Bulb-type_lectin_dom_sf"/>
</dbReference>
<keyword evidence="4 18" id="KW-0808">Transferase</keyword>
<organism evidence="25 26">
    <name type="scientific">Nicotiana attenuata</name>
    <name type="common">Coyote tobacco</name>
    <dbReference type="NCBI Taxonomy" id="49451"/>
    <lineage>
        <taxon>Eukaryota</taxon>
        <taxon>Viridiplantae</taxon>
        <taxon>Streptophyta</taxon>
        <taxon>Embryophyta</taxon>
        <taxon>Tracheophyta</taxon>
        <taxon>Spermatophyta</taxon>
        <taxon>Magnoliopsida</taxon>
        <taxon>eudicotyledons</taxon>
        <taxon>Gunneridae</taxon>
        <taxon>Pentapetalae</taxon>
        <taxon>asterids</taxon>
        <taxon>lamiids</taxon>
        <taxon>Solanales</taxon>
        <taxon>Solanaceae</taxon>
        <taxon>Nicotianoideae</taxon>
        <taxon>Nicotianeae</taxon>
        <taxon>Nicotiana</taxon>
    </lineage>
</organism>
<feature type="chain" id="PRO_5012701477" description="Receptor-like serine/threonine-protein kinase" evidence="21">
    <location>
        <begin position="23"/>
        <end position="813"/>
    </location>
</feature>
<dbReference type="Pfam" id="PF08276">
    <property type="entry name" value="PAN_2"/>
    <property type="match status" value="1"/>
</dbReference>
<dbReference type="InterPro" id="IPR003609">
    <property type="entry name" value="Pan_app"/>
</dbReference>
<comment type="caution">
    <text evidence="25">The sequence shown here is derived from an EMBL/GenBank/DDBJ whole genome shotgun (WGS) entry which is preliminary data.</text>
</comment>
<comment type="similarity">
    <text evidence="18">Belongs to the protein kinase superfamily. Ser/Thr protein kinase family.</text>
</comment>
<dbReference type="Gene3D" id="3.30.200.20">
    <property type="entry name" value="Phosphorylase Kinase, domain 1"/>
    <property type="match status" value="1"/>
</dbReference>
<evidence type="ECO:0000256" key="7">
    <source>
        <dbReference type="ARBA" id="ARBA00022734"/>
    </source>
</evidence>
<dbReference type="GO" id="GO:0106310">
    <property type="term" value="F:protein serine kinase activity"/>
    <property type="evidence" value="ECO:0007669"/>
    <property type="project" value="RHEA"/>
</dbReference>
<dbReference type="Proteomes" id="UP000187609">
    <property type="component" value="Unassembled WGS sequence"/>
</dbReference>
<feature type="domain" description="Apple" evidence="24">
    <location>
        <begin position="299"/>
        <end position="384"/>
    </location>
</feature>
<comment type="subcellular location">
    <subcellularLocation>
        <location evidence="1">Cell membrane</location>
        <topology evidence="1">Single-pass type I membrane protein</topology>
    </subcellularLocation>
</comment>
<dbReference type="EMBL" id="MJEQ01037188">
    <property type="protein sequence ID" value="OIT01602.1"/>
    <property type="molecule type" value="Genomic_DNA"/>
</dbReference>
<reference evidence="25" key="1">
    <citation type="submission" date="2016-11" db="EMBL/GenBank/DDBJ databases">
        <title>The genome of Nicotiana attenuata.</title>
        <authorList>
            <person name="Xu S."/>
            <person name="Brockmoeller T."/>
            <person name="Gaquerel E."/>
            <person name="Navarro A."/>
            <person name="Kuhl H."/>
            <person name="Gase K."/>
            <person name="Ling Z."/>
            <person name="Zhou W."/>
            <person name="Kreitzer C."/>
            <person name="Stanke M."/>
            <person name="Tang H."/>
            <person name="Lyons E."/>
            <person name="Pandey P."/>
            <person name="Pandey S.P."/>
            <person name="Timmermann B."/>
            <person name="Baldwin I.T."/>
        </authorList>
    </citation>
    <scope>NUCLEOTIDE SEQUENCE [LARGE SCALE GENOMIC DNA]</scope>
    <source>
        <strain evidence="25">UT</strain>
    </source>
</reference>